<dbReference type="InterPro" id="IPR036291">
    <property type="entry name" value="NAD(P)-bd_dom_sf"/>
</dbReference>
<dbReference type="CDD" id="cd05339">
    <property type="entry name" value="17beta-HSDXI-like_SDR_c"/>
    <property type="match status" value="1"/>
</dbReference>
<evidence type="ECO:0000256" key="3">
    <source>
        <dbReference type="ARBA" id="ARBA00023002"/>
    </source>
</evidence>
<dbReference type="EMBL" id="JBHGVX010000007">
    <property type="protein sequence ID" value="KAL1794115.1"/>
    <property type="molecule type" value="Genomic_DNA"/>
</dbReference>
<evidence type="ECO:0000313" key="6">
    <source>
        <dbReference type="Proteomes" id="UP001578633"/>
    </source>
</evidence>
<dbReference type="Pfam" id="PF07859">
    <property type="entry name" value="Abhydrolase_3"/>
    <property type="match status" value="1"/>
</dbReference>
<gene>
    <name evidence="5" type="ORF">ACET3X_007536</name>
</gene>
<evidence type="ECO:0000313" key="5">
    <source>
        <dbReference type="EMBL" id="KAL1794115.1"/>
    </source>
</evidence>
<keyword evidence="2" id="KW-0521">NADP</keyword>
<dbReference type="Gene3D" id="3.40.50.720">
    <property type="entry name" value="NAD(P)-binding Rossmann-like Domain"/>
    <property type="match status" value="1"/>
</dbReference>
<dbReference type="PRINTS" id="PR00081">
    <property type="entry name" value="GDHRDH"/>
</dbReference>
<dbReference type="SUPFAM" id="SSF51735">
    <property type="entry name" value="NAD(P)-binding Rossmann-fold domains"/>
    <property type="match status" value="1"/>
</dbReference>
<organism evidence="5 6">
    <name type="scientific">Alternaria dauci</name>
    <dbReference type="NCBI Taxonomy" id="48095"/>
    <lineage>
        <taxon>Eukaryota</taxon>
        <taxon>Fungi</taxon>
        <taxon>Dikarya</taxon>
        <taxon>Ascomycota</taxon>
        <taxon>Pezizomycotina</taxon>
        <taxon>Dothideomycetes</taxon>
        <taxon>Pleosporomycetidae</taxon>
        <taxon>Pleosporales</taxon>
        <taxon>Pleosporineae</taxon>
        <taxon>Pleosporaceae</taxon>
        <taxon>Alternaria</taxon>
        <taxon>Alternaria sect. Porri</taxon>
    </lineage>
</organism>
<dbReference type="SUPFAM" id="SSF53474">
    <property type="entry name" value="alpha/beta-Hydrolases"/>
    <property type="match status" value="1"/>
</dbReference>
<dbReference type="InterPro" id="IPR020904">
    <property type="entry name" value="Sc_DH/Rdtase_CS"/>
</dbReference>
<dbReference type="InterPro" id="IPR029058">
    <property type="entry name" value="AB_hydrolase_fold"/>
</dbReference>
<keyword evidence="6" id="KW-1185">Reference proteome</keyword>
<name>A0ABR3UC89_9PLEO</name>
<protein>
    <recommendedName>
        <fullName evidence="4">Alpha/beta hydrolase fold-3 domain-containing protein</fullName>
    </recommendedName>
</protein>
<feature type="domain" description="Alpha/beta hydrolase fold-3" evidence="4">
    <location>
        <begin position="418"/>
        <end position="633"/>
    </location>
</feature>
<dbReference type="Pfam" id="PF00106">
    <property type="entry name" value="adh_short"/>
    <property type="match status" value="1"/>
</dbReference>
<dbReference type="InterPro" id="IPR002347">
    <property type="entry name" value="SDR_fam"/>
</dbReference>
<keyword evidence="3" id="KW-0560">Oxidoreductase</keyword>
<comment type="caution">
    <text evidence="5">The sequence shown here is derived from an EMBL/GenBank/DDBJ whole genome shotgun (WGS) entry which is preliminary data.</text>
</comment>
<evidence type="ECO:0000256" key="2">
    <source>
        <dbReference type="ARBA" id="ARBA00022857"/>
    </source>
</evidence>
<reference evidence="5 6" key="1">
    <citation type="submission" date="2024-09" db="EMBL/GenBank/DDBJ databases">
        <title>T2T genomes of carrot and Alternaria dauci and their utility for understanding host-pathogen interaction during carrot leaf blight disease.</title>
        <authorList>
            <person name="Liu W."/>
            <person name="Xu S."/>
            <person name="Ou C."/>
            <person name="Liu X."/>
            <person name="Zhuang F."/>
            <person name="Deng X.W."/>
        </authorList>
    </citation>
    <scope>NUCLEOTIDE SEQUENCE [LARGE SCALE GENOMIC DNA]</scope>
    <source>
        <strain evidence="5 6">A2016</strain>
    </source>
</reference>
<accession>A0ABR3UC89</accession>
<dbReference type="InterPro" id="IPR013094">
    <property type="entry name" value="AB_hydrolase_3"/>
</dbReference>
<dbReference type="PROSITE" id="PS00061">
    <property type="entry name" value="ADH_SHORT"/>
    <property type="match status" value="1"/>
</dbReference>
<dbReference type="PRINTS" id="PR00080">
    <property type="entry name" value="SDRFAMILY"/>
</dbReference>
<evidence type="ECO:0000259" key="4">
    <source>
        <dbReference type="Pfam" id="PF07859"/>
    </source>
</evidence>
<dbReference type="PANTHER" id="PTHR24322">
    <property type="entry name" value="PKSB"/>
    <property type="match status" value="1"/>
</dbReference>
<dbReference type="PANTHER" id="PTHR24322:SF736">
    <property type="entry name" value="RETINOL DEHYDROGENASE 10"/>
    <property type="match status" value="1"/>
</dbReference>
<comment type="similarity">
    <text evidence="1">Belongs to the short-chain dehydrogenases/reductases (SDR) family.</text>
</comment>
<sequence length="659" mass="72453">MPIRSDWSLAREGVTGDTISRLIRYTAFNPALTLPLVLLARYTQQGNLLAQDHATVFKGLKTLLGLGAVSTVNAWLNSRVTNNWTSDEYDWTREVVVVTGGSDGIGKIVVQLLAEKGIKVAVLDVQDLTYEAPPSVRFFKCDLSSPEAIASAASSIRSTLGNPTVLINNAGVARGKTILESTEKDINLTFKVNAFSHYYLAHQFLPTMIANNHGMIVTVASVAGYLSAPSMVDYASSKAAALSFHEGLAAELTARYNAPKVRTVLMAQNYTRTALFEGFHSRGFLYPETVAESIVKAVLSCKSQHILLPETAWFLLPRIRSWPLWMQYGLRKRLVVISPDSQAFESRPVDITGDDFFASRASRAEHLSRLRHLYPIPGPIPDLVKESLHDVPTRDGASIRVKVYQPVAGPPEDGSPLIMMYHEGGWSMGDLTDEDLNCRMFARDLGAVCVNVEYRLAPEHKFPIGVHDCYDALLWSLKHSTTTLAATPSRGLLVGGASAGGNIAAVLALLARDKKLDPPITGQYLCVPALLPDTNVPAHLRPLYQSRTQSVNDPVLKGVAPGAIEQIYAPERDSPLWDPFNHPDGHKGVAKAFFQVGGLDPLRDEAVLYDRVLRESGVLTRFELYAGYGHMFWTNYPELAESDKFVQDTLNGVKWLLEK</sequence>
<dbReference type="RefSeq" id="XP_069304699.1">
    <property type="nucleotide sequence ID" value="XM_069453693.1"/>
</dbReference>
<evidence type="ECO:0000256" key="1">
    <source>
        <dbReference type="ARBA" id="ARBA00006484"/>
    </source>
</evidence>
<dbReference type="GeneID" id="96087858"/>
<proteinExistence type="inferred from homology"/>
<dbReference type="Proteomes" id="UP001578633">
    <property type="component" value="Chromosome 7"/>
</dbReference>
<dbReference type="Gene3D" id="3.40.50.1820">
    <property type="entry name" value="alpha/beta hydrolase"/>
    <property type="match status" value="1"/>
</dbReference>